<evidence type="ECO:0000256" key="1">
    <source>
        <dbReference type="SAM" id="Phobius"/>
    </source>
</evidence>
<evidence type="ECO:0000313" key="2">
    <source>
        <dbReference type="EMBL" id="KOO02776.1"/>
    </source>
</evidence>
<dbReference type="PATRIC" id="fig|693.5.peg.2795"/>
<dbReference type="EMBL" id="LHPJ01000011">
    <property type="protein sequence ID" value="KOO02776.1"/>
    <property type="molecule type" value="Genomic_DNA"/>
</dbReference>
<dbReference type="RefSeq" id="WP_053396374.1">
    <property type="nucleotide sequence ID" value="NZ_LHPJ01000011.1"/>
</dbReference>
<proteinExistence type="predicted"/>
<accession>A0A0M0HL64</accession>
<keyword evidence="1" id="KW-0812">Transmembrane</keyword>
<sequence length="143" mass="15610">MSLKRKQTGSLYIVVIFVLVVMGFLAMSLNRIEWSNNDAHTKDIMGLQAALSAHSANELALIELYPLRASASAAFYVDTTCRTVNGTVKTIPAAVNCQSVKISCEPRGGVLSDGKQLYVLRSEAICGTGINTMQRSQEVWVRE</sequence>
<organism evidence="2 3">
    <name type="scientific">Vibrio nereis</name>
    <dbReference type="NCBI Taxonomy" id="693"/>
    <lineage>
        <taxon>Bacteria</taxon>
        <taxon>Pseudomonadati</taxon>
        <taxon>Pseudomonadota</taxon>
        <taxon>Gammaproteobacteria</taxon>
        <taxon>Vibrionales</taxon>
        <taxon>Vibrionaceae</taxon>
        <taxon>Vibrio</taxon>
    </lineage>
</organism>
<keyword evidence="3" id="KW-1185">Reference proteome</keyword>
<reference evidence="3" key="1">
    <citation type="submission" date="2015-08" db="EMBL/GenBank/DDBJ databases">
        <title>Vibrio galatheae sp. nov., a novel member of the Vibrionaceae family isolated from the Solomon Islands.</title>
        <authorList>
            <person name="Giubergia S."/>
            <person name="Machado H."/>
            <person name="Mateiu R.V."/>
            <person name="Gram L."/>
        </authorList>
    </citation>
    <scope>NUCLEOTIDE SEQUENCE [LARGE SCALE GENOMIC DNA]</scope>
    <source>
        <strain evidence="3">DSM 19584</strain>
    </source>
</reference>
<keyword evidence="1" id="KW-0472">Membrane</keyword>
<gene>
    <name evidence="2" type="ORF">AKJ17_13645</name>
</gene>
<dbReference type="AlphaFoldDB" id="A0A0M0HL64"/>
<protein>
    <submittedName>
        <fullName evidence="2">MSHA biogenesis protein MshP</fullName>
    </submittedName>
</protein>
<keyword evidence="1" id="KW-1133">Transmembrane helix</keyword>
<dbReference type="Proteomes" id="UP000037515">
    <property type="component" value="Unassembled WGS sequence"/>
</dbReference>
<dbReference type="STRING" id="693.AKJ17_13645"/>
<name>A0A0M0HL64_VIBNE</name>
<comment type="caution">
    <text evidence="2">The sequence shown here is derived from an EMBL/GenBank/DDBJ whole genome shotgun (WGS) entry which is preliminary data.</text>
</comment>
<feature type="transmembrane region" description="Helical" evidence="1">
    <location>
        <begin position="12"/>
        <end position="29"/>
    </location>
</feature>
<dbReference type="OrthoDB" id="6401889at2"/>
<evidence type="ECO:0000313" key="3">
    <source>
        <dbReference type="Proteomes" id="UP000037515"/>
    </source>
</evidence>